<sequence length="411" mass="46480">MVCQFTDVDQTFHASGEANETTKIRDFGHDTGVHRTGRELTFGGVPRVFEEVTIRQTDLSGLLVDLVDFDFDLLTFFDHIARVFDPFPAQFADVDQTVESAEVDKRAEVPDAANGAFEDVSCFDLFELFLAADFAFAFQDRTPADDEASAFGVGFGDQADHFLIDKLREVLDAVLGHLTDRHETADRSDLAFQSAGVVPRHEHLDDGAFIDVIPIADFDRCAGQRAGIQPFFPVESANQNFHVGSRSRLFFGELFERDRTFVRPAKRDEHGVFFDFQNLRLHPRSFFERFASIGQTRRAAVERVQIRIGERRVEFRLQVIGQTVADVRHADLAGLGHFDLASLRHVLVRLTGEPWTRRLFLAAVFASRFPAGFRLRTLEIFRRNGSRRLRFGDAESACCQRAAADSRQRSL</sequence>
<reference evidence="1 2" key="1">
    <citation type="journal article" date="2013" name="Mar. Genomics">
        <title>Expression of sulfatases in Rhodopirellula baltica and the diversity of sulfatases in the genus Rhodopirellula.</title>
        <authorList>
            <person name="Wegner C.E."/>
            <person name="Richter-Heitmann T."/>
            <person name="Klindworth A."/>
            <person name="Klockow C."/>
            <person name="Richter M."/>
            <person name="Achstetter T."/>
            <person name="Glockner F.O."/>
            <person name="Harder J."/>
        </authorList>
    </citation>
    <scope>NUCLEOTIDE SEQUENCE [LARGE SCALE GENOMIC DNA]</scope>
    <source>
        <strain evidence="1 2">SM41</strain>
    </source>
</reference>
<dbReference type="Proteomes" id="UP000011885">
    <property type="component" value="Unassembled WGS sequence"/>
</dbReference>
<organism evidence="1 2">
    <name type="scientific">Rhodopirellula sallentina SM41</name>
    <dbReference type="NCBI Taxonomy" id="1263870"/>
    <lineage>
        <taxon>Bacteria</taxon>
        <taxon>Pseudomonadati</taxon>
        <taxon>Planctomycetota</taxon>
        <taxon>Planctomycetia</taxon>
        <taxon>Pirellulales</taxon>
        <taxon>Pirellulaceae</taxon>
        <taxon>Rhodopirellula</taxon>
    </lineage>
</organism>
<dbReference type="AlphaFoldDB" id="M5U8Y3"/>
<gene>
    <name evidence="1" type="ORF">RSSM_00673</name>
</gene>
<keyword evidence="2" id="KW-1185">Reference proteome</keyword>
<dbReference type="PATRIC" id="fig|1263870.3.peg.739"/>
<evidence type="ECO:0000313" key="2">
    <source>
        <dbReference type="Proteomes" id="UP000011885"/>
    </source>
</evidence>
<proteinExistence type="predicted"/>
<dbReference type="EMBL" id="ANOH01000058">
    <property type="protein sequence ID" value="EMI57900.1"/>
    <property type="molecule type" value="Genomic_DNA"/>
</dbReference>
<comment type="caution">
    <text evidence="1">The sequence shown here is derived from an EMBL/GenBank/DDBJ whole genome shotgun (WGS) entry which is preliminary data.</text>
</comment>
<accession>M5U8Y3</accession>
<name>M5U8Y3_9BACT</name>
<evidence type="ECO:0000313" key="1">
    <source>
        <dbReference type="EMBL" id="EMI57900.1"/>
    </source>
</evidence>
<protein>
    <submittedName>
        <fullName evidence="1">Uncharacterized protein</fullName>
    </submittedName>
</protein>